<dbReference type="InterPro" id="IPR008145">
    <property type="entry name" value="GK/Ca_channel_bsu"/>
</dbReference>
<evidence type="ECO:0000256" key="7">
    <source>
        <dbReference type="ARBA" id="ARBA00022679"/>
    </source>
</evidence>
<dbReference type="SMART" id="SM00072">
    <property type="entry name" value="GuKc"/>
    <property type="match status" value="1"/>
</dbReference>
<evidence type="ECO:0000256" key="2">
    <source>
        <dbReference type="ARBA" id="ARBA00004496"/>
    </source>
</evidence>
<evidence type="ECO:0000259" key="14">
    <source>
        <dbReference type="PROSITE" id="PS50052"/>
    </source>
</evidence>
<dbReference type="FunFam" id="3.30.63.10:FF:000005">
    <property type="entry name" value="Guanylate kinase"/>
    <property type="match status" value="1"/>
</dbReference>
<comment type="similarity">
    <text evidence="3 13">Belongs to the guanylate kinase family.</text>
</comment>
<evidence type="ECO:0000256" key="8">
    <source>
        <dbReference type="ARBA" id="ARBA00022741"/>
    </source>
</evidence>
<keyword evidence="10 13" id="KW-0067">ATP-binding</keyword>
<evidence type="ECO:0000313" key="16">
    <source>
        <dbReference type="EMBL" id="GAP66129.1"/>
    </source>
</evidence>
<evidence type="ECO:0000256" key="1">
    <source>
        <dbReference type="ARBA" id="ARBA00003531"/>
    </source>
</evidence>
<evidence type="ECO:0000256" key="3">
    <source>
        <dbReference type="ARBA" id="ARBA00005790"/>
    </source>
</evidence>
<keyword evidence="8 13" id="KW-0547">Nucleotide-binding</keyword>
<dbReference type="PROSITE" id="PS50052">
    <property type="entry name" value="GUANYLATE_KINASE_2"/>
    <property type="match status" value="1"/>
</dbReference>
<dbReference type="EC" id="2.7.4.8" evidence="4 13"/>
<organism evidence="16">
    <name type="scientific">Mizugakiibacter sediminis</name>
    <dbReference type="NCBI Taxonomy" id="1475481"/>
    <lineage>
        <taxon>Bacteria</taxon>
        <taxon>Pseudomonadati</taxon>
        <taxon>Pseudomonadota</taxon>
        <taxon>Gammaproteobacteria</taxon>
        <taxon>Lysobacterales</taxon>
        <taxon>Rhodanobacteraceae</taxon>
        <taxon>Mizugakiibacter</taxon>
    </lineage>
</organism>
<comment type="subcellular location">
    <subcellularLocation>
        <location evidence="2 13">Cytoplasm</location>
    </subcellularLocation>
</comment>
<evidence type="ECO:0000256" key="6">
    <source>
        <dbReference type="ARBA" id="ARBA00022490"/>
    </source>
</evidence>
<reference evidence="15" key="1">
    <citation type="submission" date="2015-03" db="EMBL/GenBank/DDBJ databases">
        <title>Draft genome sequence of Mizugakiibacter sediminis skMP5.</title>
        <authorList>
            <person name="Watanabe T."/>
            <person name="Kojima H."/>
            <person name="Fukui M."/>
        </authorList>
    </citation>
    <scope>NUCLEOTIDE SEQUENCE</scope>
    <source>
        <strain evidence="15">SkMP5</strain>
    </source>
</reference>
<feature type="binding site" evidence="13">
    <location>
        <begin position="13"/>
        <end position="20"/>
    </location>
    <ligand>
        <name>ATP</name>
        <dbReference type="ChEBI" id="CHEBI:30616"/>
    </ligand>
</feature>
<dbReference type="RefSeq" id="WP_062536528.1">
    <property type="nucleotide sequence ID" value="NZ_DF970189.1"/>
</dbReference>
<proteinExistence type="inferred from homology"/>
<evidence type="ECO:0000256" key="11">
    <source>
        <dbReference type="ARBA" id="ARBA00030128"/>
    </source>
</evidence>
<dbReference type="Gene3D" id="3.30.63.10">
    <property type="entry name" value="Guanylate Kinase phosphate binding domain"/>
    <property type="match status" value="1"/>
</dbReference>
<dbReference type="GO" id="GO:0005524">
    <property type="term" value="F:ATP binding"/>
    <property type="evidence" value="ECO:0007669"/>
    <property type="project" value="UniProtKB-UniRule"/>
</dbReference>
<dbReference type="OrthoDB" id="9808150at2"/>
<evidence type="ECO:0000256" key="12">
    <source>
        <dbReference type="ARBA" id="ARBA00048594"/>
    </source>
</evidence>
<comment type="function">
    <text evidence="1 13">Essential for recycling GMP and indirectly, cGMP.</text>
</comment>
<dbReference type="InterPro" id="IPR017665">
    <property type="entry name" value="Guanylate_kinase"/>
</dbReference>
<evidence type="ECO:0000256" key="4">
    <source>
        <dbReference type="ARBA" id="ARBA00012961"/>
    </source>
</evidence>
<dbReference type="CDD" id="cd00071">
    <property type="entry name" value="GMPK"/>
    <property type="match status" value="1"/>
</dbReference>
<dbReference type="GO" id="GO:0005829">
    <property type="term" value="C:cytosol"/>
    <property type="evidence" value="ECO:0007669"/>
    <property type="project" value="TreeGrafter"/>
</dbReference>
<sequence>MTPVPGILFIVAAPSGAGKSTLVNALLAREPDISLSISYTDRAPRPGESDGKHYHFVDRATFDAMAAAGDFFEYADVHGDRKGTARTAVEPLLAAGRDVLLEIDWQGARTVRAAKPDCVTIFILPPSRAELERRLRARATDSEATIARRLANSREEISHAPEFDYILVNDRFEDALADLQAIVRATRLRQPLQRARHAALIEELLKA</sequence>
<dbReference type="HAMAP" id="MF_00328">
    <property type="entry name" value="Guanylate_kinase"/>
    <property type="match status" value="1"/>
</dbReference>
<dbReference type="InterPro" id="IPR008144">
    <property type="entry name" value="Guanylate_kin-like_dom"/>
</dbReference>
<dbReference type="EMBL" id="DF952380">
    <property type="protein sequence ID" value="GAN45377.1"/>
    <property type="molecule type" value="Genomic_DNA"/>
</dbReference>
<dbReference type="SUPFAM" id="SSF52540">
    <property type="entry name" value="P-loop containing nucleoside triphosphate hydrolases"/>
    <property type="match status" value="1"/>
</dbReference>
<dbReference type="HOGENOM" id="CLU_001715_1_0_6"/>
<comment type="catalytic activity">
    <reaction evidence="12 13">
        <text>GMP + ATP = GDP + ADP</text>
        <dbReference type="Rhea" id="RHEA:20780"/>
        <dbReference type="ChEBI" id="CHEBI:30616"/>
        <dbReference type="ChEBI" id="CHEBI:58115"/>
        <dbReference type="ChEBI" id="CHEBI:58189"/>
        <dbReference type="ChEBI" id="CHEBI:456216"/>
        <dbReference type="EC" id="2.7.4.8"/>
    </reaction>
</comment>
<evidence type="ECO:0000256" key="10">
    <source>
        <dbReference type="ARBA" id="ARBA00022840"/>
    </source>
</evidence>
<dbReference type="Pfam" id="PF00625">
    <property type="entry name" value="Guanylate_kin"/>
    <property type="match status" value="1"/>
</dbReference>
<keyword evidence="7 13" id="KW-0808">Transferase</keyword>
<name>A0A0K8QML7_9GAMM</name>
<dbReference type="STRING" id="1475481.GCA_000953855_01456"/>
<feature type="domain" description="Guanylate kinase-like" evidence="14">
    <location>
        <begin position="6"/>
        <end position="184"/>
    </location>
</feature>
<evidence type="ECO:0000256" key="13">
    <source>
        <dbReference type="HAMAP-Rule" id="MF_00328"/>
    </source>
</evidence>
<reference evidence="16" key="2">
    <citation type="submission" date="2015-08" db="EMBL/GenBank/DDBJ databases">
        <title>Complete DNA Sequence of Pseudomonas syringae pv. actinidiae, the Causal Agent of Kiwifruit Canker Disease.</title>
        <authorList>
            <person name="Rikkerink E.H.A."/>
            <person name="Fineran P.C."/>
        </authorList>
    </citation>
    <scope>NUCLEOTIDE SEQUENCE</scope>
    <source>
        <strain evidence="16">SkMP5</strain>
    </source>
</reference>
<dbReference type="PANTHER" id="PTHR23117:SF13">
    <property type="entry name" value="GUANYLATE KINASE"/>
    <property type="match status" value="1"/>
</dbReference>
<evidence type="ECO:0000313" key="15">
    <source>
        <dbReference type="EMBL" id="GAN45377.1"/>
    </source>
</evidence>
<dbReference type="PANTHER" id="PTHR23117">
    <property type="entry name" value="GUANYLATE KINASE-RELATED"/>
    <property type="match status" value="1"/>
</dbReference>
<dbReference type="Proteomes" id="UP000253740">
    <property type="component" value="Unassembled WGS sequence"/>
</dbReference>
<evidence type="ECO:0000313" key="17">
    <source>
        <dbReference type="Proteomes" id="UP000253740"/>
    </source>
</evidence>
<dbReference type="GO" id="GO:0004385">
    <property type="term" value="F:GMP kinase activity"/>
    <property type="evidence" value="ECO:0007669"/>
    <property type="project" value="UniProtKB-UniRule"/>
</dbReference>
<keyword evidence="6 13" id="KW-0963">Cytoplasm</keyword>
<evidence type="ECO:0000256" key="5">
    <source>
        <dbReference type="ARBA" id="ARBA00016296"/>
    </source>
</evidence>
<protein>
    <recommendedName>
        <fullName evidence="5 13">Guanylate kinase</fullName>
        <ecNumber evidence="4 13">2.7.4.8</ecNumber>
    </recommendedName>
    <alternativeName>
        <fullName evidence="11 13">GMP kinase</fullName>
    </alternativeName>
</protein>
<keyword evidence="17" id="KW-1185">Reference proteome</keyword>
<dbReference type="InterPro" id="IPR027417">
    <property type="entry name" value="P-loop_NTPase"/>
</dbReference>
<dbReference type="NCBIfam" id="TIGR03263">
    <property type="entry name" value="guanyl_kin"/>
    <property type="match status" value="1"/>
</dbReference>
<dbReference type="Gene3D" id="3.40.50.300">
    <property type="entry name" value="P-loop containing nucleotide triphosphate hydrolases"/>
    <property type="match status" value="1"/>
</dbReference>
<keyword evidence="9 13" id="KW-0418">Kinase</keyword>
<evidence type="ECO:0000256" key="9">
    <source>
        <dbReference type="ARBA" id="ARBA00022777"/>
    </source>
</evidence>
<dbReference type="EMBL" id="DF970189">
    <property type="protein sequence ID" value="GAP66129.1"/>
    <property type="molecule type" value="Genomic_DNA"/>
</dbReference>
<dbReference type="AlphaFoldDB" id="A0A0K8QML7"/>
<gene>
    <name evidence="13" type="primary">gmk</name>
    <name evidence="15" type="ORF">MBSD_1924</name>
    <name evidence="16" type="ORF">MBSD_n1431</name>
</gene>
<accession>A0A0K8QML7</accession>